<dbReference type="InterPro" id="IPR003593">
    <property type="entry name" value="AAA+_ATPase"/>
</dbReference>
<accession>A0A9N9QAS5</accession>
<evidence type="ECO:0000259" key="1">
    <source>
        <dbReference type="SMART" id="SM00382"/>
    </source>
</evidence>
<dbReference type="SMART" id="SM00382">
    <property type="entry name" value="AAA"/>
    <property type="match status" value="1"/>
</dbReference>
<dbReference type="InterPro" id="IPR027417">
    <property type="entry name" value="P-loop_NTPase"/>
</dbReference>
<comment type="caution">
    <text evidence="2">The sequence shown here is derived from an EMBL/GenBank/DDBJ whole genome shotgun (WGS) entry which is preliminary data.</text>
</comment>
<gene>
    <name evidence="2" type="ORF">HYALB_00009601</name>
</gene>
<proteinExistence type="predicted"/>
<dbReference type="Gene3D" id="3.40.50.300">
    <property type="entry name" value="P-loop containing nucleotide triphosphate hydrolases"/>
    <property type="match status" value="1"/>
</dbReference>
<evidence type="ECO:0000313" key="2">
    <source>
        <dbReference type="EMBL" id="CAG8981389.1"/>
    </source>
</evidence>
<dbReference type="PANTHER" id="PTHR46411">
    <property type="entry name" value="FAMILY ATPASE, PUTATIVE-RELATED"/>
    <property type="match status" value="1"/>
</dbReference>
<name>A0A9N9QAS5_9HELO</name>
<keyword evidence="3" id="KW-1185">Reference proteome</keyword>
<organism evidence="2 3">
    <name type="scientific">Hymenoscyphus albidus</name>
    <dbReference type="NCBI Taxonomy" id="595503"/>
    <lineage>
        <taxon>Eukaryota</taxon>
        <taxon>Fungi</taxon>
        <taxon>Dikarya</taxon>
        <taxon>Ascomycota</taxon>
        <taxon>Pezizomycotina</taxon>
        <taxon>Leotiomycetes</taxon>
        <taxon>Helotiales</taxon>
        <taxon>Helotiaceae</taxon>
        <taxon>Hymenoscyphus</taxon>
    </lineage>
</organism>
<feature type="domain" description="AAA+ ATPase" evidence="1">
    <location>
        <begin position="61"/>
        <end position="186"/>
    </location>
</feature>
<reference evidence="2" key="1">
    <citation type="submission" date="2021-07" db="EMBL/GenBank/DDBJ databases">
        <authorList>
            <person name="Durling M."/>
        </authorList>
    </citation>
    <scope>NUCLEOTIDE SEQUENCE</scope>
</reference>
<dbReference type="Pfam" id="PF00004">
    <property type="entry name" value="AAA"/>
    <property type="match status" value="1"/>
</dbReference>
<sequence length="231" mass="25678">MSILFVFRGFAISRLQPISWGKETFESLVLEPKQKKLIHSLVKQHSLLDDKFDDLVCGKGQGLIILLSGNPGCGKTLTAEAVAEVTRKPLYMVSAGELGTKPPEVDKALTQALTLAHKWQAVMLLDEADVFLQVRDTIDLERNALVSIFLRQLEYYQGILILTTNRIGDCDPSFESRIHISLNYPDLGVGAREAIKNLVGSARSLALDNNEQMDASHINTVVEIMSDWKEL</sequence>
<dbReference type="Proteomes" id="UP000701801">
    <property type="component" value="Unassembled WGS sequence"/>
</dbReference>
<dbReference type="AlphaFoldDB" id="A0A9N9QAS5"/>
<dbReference type="EMBL" id="CAJVRM010000474">
    <property type="protein sequence ID" value="CAG8981389.1"/>
    <property type="molecule type" value="Genomic_DNA"/>
</dbReference>
<evidence type="ECO:0000313" key="3">
    <source>
        <dbReference type="Proteomes" id="UP000701801"/>
    </source>
</evidence>
<dbReference type="PANTHER" id="PTHR46411:SF2">
    <property type="entry name" value="AAA+ ATPASE DOMAIN-CONTAINING PROTEIN"/>
    <property type="match status" value="1"/>
</dbReference>
<dbReference type="SUPFAM" id="SSF52540">
    <property type="entry name" value="P-loop containing nucleoside triphosphate hydrolases"/>
    <property type="match status" value="1"/>
</dbReference>
<protein>
    <recommendedName>
        <fullName evidence="1">AAA+ ATPase domain-containing protein</fullName>
    </recommendedName>
</protein>
<dbReference type="GO" id="GO:0005524">
    <property type="term" value="F:ATP binding"/>
    <property type="evidence" value="ECO:0007669"/>
    <property type="project" value="InterPro"/>
</dbReference>
<dbReference type="GO" id="GO:0016887">
    <property type="term" value="F:ATP hydrolysis activity"/>
    <property type="evidence" value="ECO:0007669"/>
    <property type="project" value="InterPro"/>
</dbReference>
<dbReference type="InterPro" id="IPR003959">
    <property type="entry name" value="ATPase_AAA_core"/>
</dbReference>
<dbReference type="CDD" id="cd19481">
    <property type="entry name" value="RecA-like_protease"/>
    <property type="match status" value="1"/>
</dbReference>
<dbReference type="OrthoDB" id="10042665at2759"/>